<evidence type="ECO:0000256" key="4">
    <source>
        <dbReference type="SAM" id="Phobius"/>
    </source>
</evidence>
<feature type="transmembrane region" description="Helical" evidence="4">
    <location>
        <begin position="344"/>
        <end position="363"/>
    </location>
</feature>
<dbReference type="InterPro" id="IPR020846">
    <property type="entry name" value="MFS_dom"/>
</dbReference>
<accession>A0A1T4TKP4</accession>
<feature type="transmembrane region" description="Helical" evidence="4">
    <location>
        <begin position="101"/>
        <end position="124"/>
    </location>
</feature>
<sequence length="420" mass="44391">MSRRYHGWWVVLCAFVIALYGWGFGFYGLSLYLVALHNAHGWSPGTISTAITFYYVVGAFLVMQVGDAIHRFGARPIVLGGIALMASGVAALGILREPWQLYLAILLMIPGWAAMGGGSINTLVAQWFDRRRGMAASLALSGATCGGLLFAPAFAWAIASWGFATACYAAIAVMMVTLGPFAAIVLRRRHTDEHDVGDDALAATSSSDTPRSRRQLLGEPRYLTMVGAFSIGLLAQISFIAHQAAFLEPSLGLKGAGWAVSLTALSALLGRIVVGMIVDKVDRRACSSAVLGIQIAGMVVLLSTSSVVGLYAGCALFGFGVGNLITLPGLIVQQEFPRRDFARAVSFNVAITQLLAAVGPSLLGLLHDLSGSYRSSLWACLFLQLAAAILVLIRPGPSPIDAENAGIRAYDPRASSARTA</sequence>
<dbReference type="InterPro" id="IPR036259">
    <property type="entry name" value="MFS_trans_sf"/>
</dbReference>
<protein>
    <submittedName>
        <fullName evidence="6">Predicted arabinose efflux permease, MFS family</fullName>
    </submittedName>
</protein>
<dbReference type="Gene3D" id="1.20.1250.20">
    <property type="entry name" value="MFS general substrate transporter like domains"/>
    <property type="match status" value="1"/>
</dbReference>
<dbReference type="PANTHER" id="PTHR11360">
    <property type="entry name" value="MONOCARBOXYLATE TRANSPORTER"/>
    <property type="match status" value="1"/>
</dbReference>
<feature type="transmembrane region" description="Helical" evidence="4">
    <location>
        <begin position="7"/>
        <end position="35"/>
    </location>
</feature>
<keyword evidence="7" id="KW-1185">Reference proteome</keyword>
<dbReference type="Proteomes" id="UP000190092">
    <property type="component" value="Unassembled WGS sequence"/>
</dbReference>
<dbReference type="AlphaFoldDB" id="A0A1T4TKP4"/>
<gene>
    <name evidence="6" type="ORF">SAMN02745126_06438</name>
</gene>
<proteinExistence type="predicted"/>
<dbReference type="OrthoDB" id="7876195at2"/>
<dbReference type="PROSITE" id="PS50850">
    <property type="entry name" value="MFS"/>
    <property type="match status" value="1"/>
</dbReference>
<evidence type="ECO:0000313" key="7">
    <source>
        <dbReference type="Proteomes" id="UP000190092"/>
    </source>
</evidence>
<dbReference type="InterPro" id="IPR011701">
    <property type="entry name" value="MFS"/>
</dbReference>
<dbReference type="InterPro" id="IPR050327">
    <property type="entry name" value="Proton-linked_MCT"/>
</dbReference>
<dbReference type="PANTHER" id="PTHR11360:SF290">
    <property type="entry name" value="MONOCARBOXYLATE MFS PERMEASE"/>
    <property type="match status" value="1"/>
</dbReference>
<feature type="transmembrane region" description="Helical" evidence="4">
    <location>
        <begin position="163"/>
        <end position="186"/>
    </location>
</feature>
<feature type="transmembrane region" description="Helical" evidence="4">
    <location>
        <begin position="285"/>
        <end position="304"/>
    </location>
</feature>
<feature type="transmembrane region" description="Helical" evidence="4">
    <location>
        <begin position="256"/>
        <end position="278"/>
    </location>
</feature>
<feature type="transmembrane region" description="Helical" evidence="4">
    <location>
        <begin position="310"/>
        <end position="332"/>
    </location>
</feature>
<evidence type="ECO:0000313" key="6">
    <source>
        <dbReference type="EMBL" id="SKA40944.1"/>
    </source>
</evidence>
<keyword evidence="2 4" id="KW-1133">Transmembrane helix</keyword>
<organism evidence="6 7">
    <name type="scientific">Enhydrobacter aerosaccus</name>
    <dbReference type="NCBI Taxonomy" id="225324"/>
    <lineage>
        <taxon>Bacteria</taxon>
        <taxon>Pseudomonadati</taxon>
        <taxon>Pseudomonadota</taxon>
        <taxon>Alphaproteobacteria</taxon>
        <taxon>Hyphomicrobiales</taxon>
        <taxon>Enhydrobacter</taxon>
    </lineage>
</organism>
<dbReference type="Pfam" id="PF07690">
    <property type="entry name" value="MFS_1"/>
    <property type="match status" value="1"/>
</dbReference>
<dbReference type="STRING" id="225324.SAMN02745126_06438"/>
<evidence type="ECO:0000256" key="3">
    <source>
        <dbReference type="ARBA" id="ARBA00023136"/>
    </source>
</evidence>
<feature type="transmembrane region" description="Helical" evidence="4">
    <location>
        <begin position="77"/>
        <end position="95"/>
    </location>
</feature>
<feature type="transmembrane region" description="Helical" evidence="4">
    <location>
        <begin position="222"/>
        <end position="244"/>
    </location>
</feature>
<keyword evidence="3 4" id="KW-0472">Membrane</keyword>
<dbReference type="GO" id="GO:0022857">
    <property type="term" value="F:transmembrane transporter activity"/>
    <property type="evidence" value="ECO:0007669"/>
    <property type="project" value="InterPro"/>
</dbReference>
<evidence type="ECO:0000256" key="1">
    <source>
        <dbReference type="ARBA" id="ARBA00022692"/>
    </source>
</evidence>
<keyword evidence="1 4" id="KW-0812">Transmembrane</keyword>
<dbReference type="SUPFAM" id="SSF103473">
    <property type="entry name" value="MFS general substrate transporter"/>
    <property type="match status" value="1"/>
</dbReference>
<reference evidence="7" key="1">
    <citation type="submission" date="2017-02" db="EMBL/GenBank/DDBJ databases">
        <authorList>
            <person name="Varghese N."/>
            <person name="Submissions S."/>
        </authorList>
    </citation>
    <scope>NUCLEOTIDE SEQUENCE [LARGE SCALE GENOMIC DNA]</scope>
    <source>
        <strain evidence="7">ATCC 27094</strain>
    </source>
</reference>
<dbReference type="EMBL" id="FUWJ01000020">
    <property type="protein sequence ID" value="SKA40944.1"/>
    <property type="molecule type" value="Genomic_DNA"/>
</dbReference>
<feature type="domain" description="Major facilitator superfamily (MFS) profile" evidence="5">
    <location>
        <begin position="9"/>
        <end position="399"/>
    </location>
</feature>
<feature type="transmembrane region" description="Helical" evidence="4">
    <location>
        <begin position="136"/>
        <end position="157"/>
    </location>
</feature>
<name>A0A1T4TKP4_9HYPH</name>
<evidence type="ECO:0000259" key="5">
    <source>
        <dbReference type="PROSITE" id="PS50850"/>
    </source>
</evidence>
<evidence type="ECO:0000256" key="2">
    <source>
        <dbReference type="ARBA" id="ARBA00022989"/>
    </source>
</evidence>
<feature type="transmembrane region" description="Helical" evidence="4">
    <location>
        <begin position="375"/>
        <end position="393"/>
    </location>
</feature>
<feature type="transmembrane region" description="Helical" evidence="4">
    <location>
        <begin position="47"/>
        <end position="65"/>
    </location>
</feature>
<dbReference type="RefSeq" id="WP_085938166.1">
    <property type="nucleotide sequence ID" value="NZ_FUWJ01000020.1"/>
</dbReference>
<dbReference type="CDD" id="cd17355">
    <property type="entry name" value="MFS_YcxA_like"/>
    <property type="match status" value="1"/>
</dbReference>